<evidence type="ECO:0000256" key="6">
    <source>
        <dbReference type="ARBA" id="ARBA00022723"/>
    </source>
</evidence>
<dbReference type="PANTHER" id="PTHR30040">
    <property type="entry name" value="THIAMINE BIOSYNTHESIS LIPOPROTEIN APBE"/>
    <property type="match status" value="1"/>
</dbReference>
<keyword evidence="7" id="KW-0274">FAD</keyword>
<dbReference type="GO" id="GO:0046872">
    <property type="term" value="F:metal ion binding"/>
    <property type="evidence" value="ECO:0007669"/>
    <property type="project" value="UniProtKB-KW"/>
</dbReference>
<gene>
    <name evidence="11" type="ORF">METZ01_LOCUS360368</name>
</gene>
<accession>A0A382SC87</accession>
<evidence type="ECO:0000256" key="2">
    <source>
        <dbReference type="ARBA" id="ARBA00011955"/>
    </source>
</evidence>
<evidence type="ECO:0000256" key="9">
    <source>
        <dbReference type="ARBA" id="ARBA00031306"/>
    </source>
</evidence>
<evidence type="ECO:0000256" key="10">
    <source>
        <dbReference type="ARBA" id="ARBA00048540"/>
    </source>
</evidence>
<feature type="non-terminal residue" evidence="11">
    <location>
        <position position="1"/>
    </location>
</feature>
<evidence type="ECO:0000256" key="8">
    <source>
        <dbReference type="ARBA" id="ARBA00022842"/>
    </source>
</evidence>
<dbReference type="GO" id="GO:0016740">
    <property type="term" value="F:transferase activity"/>
    <property type="evidence" value="ECO:0007669"/>
    <property type="project" value="UniProtKB-KW"/>
</dbReference>
<evidence type="ECO:0000256" key="3">
    <source>
        <dbReference type="ARBA" id="ARBA00016337"/>
    </source>
</evidence>
<dbReference type="EMBL" id="UINC01128019">
    <property type="protein sequence ID" value="SVD07514.1"/>
    <property type="molecule type" value="Genomic_DNA"/>
</dbReference>
<keyword evidence="5" id="KW-0808">Transferase</keyword>
<proteinExistence type="predicted"/>
<dbReference type="Pfam" id="PF02424">
    <property type="entry name" value="ApbE"/>
    <property type="match status" value="1"/>
</dbReference>
<dbReference type="InterPro" id="IPR003374">
    <property type="entry name" value="ApbE-like_sf"/>
</dbReference>
<evidence type="ECO:0000256" key="4">
    <source>
        <dbReference type="ARBA" id="ARBA00022630"/>
    </source>
</evidence>
<keyword evidence="4" id="KW-0285">Flavoprotein</keyword>
<protein>
    <recommendedName>
        <fullName evidence="3">FAD:protein FMN transferase</fullName>
        <ecNumber evidence="2">2.7.1.180</ecNumber>
    </recommendedName>
    <alternativeName>
        <fullName evidence="9">Flavin transferase</fullName>
    </alternativeName>
</protein>
<dbReference type="Gene3D" id="3.10.520.10">
    <property type="entry name" value="ApbE-like domains"/>
    <property type="match status" value="1"/>
</dbReference>
<organism evidence="11">
    <name type="scientific">marine metagenome</name>
    <dbReference type="NCBI Taxonomy" id="408172"/>
    <lineage>
        <taxon>unclassified sequences</taxon>
        <taxon>metagenomes</taxon>
        <taxon>ecological metagenomes</taxon>
    </lineage>
</organism>
<keyword evidence="6" id="KW-0479">Metal-binding</keyword>
<dbReference type="AlphaFoldDB" id="A0A382SC87"/>
<evidence type="ECO:0000256" key="1">
    <source>
        <dbReference type="ARBA" id="ARBA00001946"/>
    </source>
</evidence>
<evidence type="ECO:0000256" key="5">
    <source>
        <dbReference type="ARBA" id="ARBA00022679"/>
    </source>
</evidence>
<keyword evidence="8" id="KW-0460">Magnesium</keyword>
<evidence type="ECO:0000313" key="11">
    <source>
        <dbReference type="EMBL" id="SVD07514.1"/>
    </source>
</evidence>
<comment type="cofactor">
    <cofactor evidence="1">
        <name>Mg(2+)</name>
        <dbReference type="ChEBI" id="CHEBI:18420"/>
    </cofactor>
</comment>
<dbReference type="InterPro" id="IPR024932">
    <property type="entry name" value="ApbE"/>
</dbReference>
<name>A0A382SC87_9ZZZZ</name>
<reference evidence="11" key="1">
    <citation type="submission" date="2018-05" db="EMBL/GenBank/DDBJ databases">
        <authorList>
            <person name="Lanie J.A."/>
            <person name="Ng W.-L."/>
            <person name="Kazmierczak K.M."/>
            <person name="Andrzejewski T.M."/>
            <person name="Davidsen T.M."/>
            <person name="Wayne K.J."/>
            <person name="Tettelin H."/>
            <person name="Glass J.I."/>
            <person name="Rusch D."/>
            <person name="Podicherti R."/>
            <person name="Tsui H.-C.T."/>
            <person name="Winkler M.E."/>
        </authorList>
    </citation>
    <scope>NUCLEOTIDE SEQUENCE</scope>
</reference>
<dbReference type="EC" id="2.7.1.180" evidence="2"/>
<dbReference type="PANTHER" id="PTHR30040:SF2">
    <property type="entry name" value="FAD:PROTEIN FMN TRANSFERASE"/>
    <property type="match status" value="1"/>
</dbReference>
<evidence type="ECO:0000256" key="7">
    <source>
        <dbReference type="ARBA" id="ARBA00022827"/>
    </source>
</evidence>
<dbReference type="SUPFAM" id="SSF143631">
    <property type="entry name" value="ApbE-like"/>
    <property type="match status" value="1"/>
</dbReference>
<sequence length="135" mass="15197">IRFWGEKPDGRPWVFGVQHPRDLESYIEVEDLGLAAIATSGDYEQYFQWEGERYHHLLDPTTGYPARTCISATVWASTAMDADILSTAVFVLGPERGLELVVGLQGVEALVFFERDGQLEYRSSPGVTGRFHFVE</sequence>
<comment type="catalytic activity">
    <reaction evidence="10">
        <text>L-threonyl-[protein] + FAD = FMN-L-threonyl-[protein] + AMP + H(+)</text>
        <dbReference type="Rhea" id="RHEA:36847"/>
        <dbReference type="Rhea" id="RHEA-COMP:11060"/>
        <dbReference type="Rhea" id="RHEA-COMP:11061"/>
        <dbReference type="ChEBI" id="CHEBI:15378"/>
        <dbReference type="ChEBI" id="CHEBI:30013"/>
        <dbReference type="ChEBI" id="CHEBI:57692"/>
        <dbReference type="ChEBI" id="CHEBI:74257"/>
        <dbReference type="ChEBI" id="CHEBI:456215"/>
        <dbReference type="EC" id="2.7.1.180"/>
    </reaction>
</comment>